<comment type="caution">
    <text evidence="3">The sequence shown here is derived from an EMBL/GenBank/DDBJ whole genome shotgun (WGS) entry which is preliminary data.</text>
</comment>
<dbReference type="GO" id="GO:0016788">
    <property type="term" value="F:hydrolase activity, acting on ester bonds"/>
    <property type="evidence" value="ECO:0007669"/>
    <property type="project" value="UniProtKB-ARBA"/>
</dbReference>
<evidence type="ECO:0000259" key="2">
    <source>
        <dbReference type="Pfam" id="PF18962"/>
    </source>
</evidence>
<evidence type="ECO:0000313" key="4">
    <source>
        <dbReference type="Proteomes" id="UP000239872"/>
    </source>
</evidence>
<proteinExistence type="predicted"/>
<dbReference type="OrthoDB" id="7443339at2"/>
<feature type="domain" description="Secretion system C-terminal sorting" evidence="2">
    <location>
        <begin position="278"/>
        <end position="342"/>
    </location>
</feature>
<dbReference type="InterPro" id="IPR026444">
    <property type="entry name" value="Secre_tail"/>
</dbReference>
<dbReference type="RefSeq" id="WP_105041088.1">
    <property type="nucleotide sequence ID" value="NZ_PPSL01000007.1"/>
</dbReference>
<gene>
    <name evidence="3" type="ORF">CJD36_020570</name>
</gene>
<dbReference type="SUPFAM" id="SSF52266">
    <property type="entry name" value="SGNH hydrolase"/>
    <property type="match status" value="1"/>
</dbReference>
<dbReference type="Pfam" id="PF18962">
    <property type="entry name" value="Por_Secre_tail"/>
    <property type="match status" value="1"/>
</dbReference>
<dbReference type="EMBL" id="PPSL01000007">
    <property type="protein sequence ID" value="PQJ09183.1"/>
    <property type="molecule type" value="Genomic_DNA"/>
</dbReference>
<feature type="chain" id="PRO_5015528164" description="Secretion system C-terminal sorting domain-containing protein" evidence="1">
    <location>
        <begin position="21"/>
        <end position="347"/>
    </location>
</feature>
<evidence type="ECO:0000313" key="3">
    <source>
        <dbReference type="EMBL" id="PQJ09183.1"/>
    </source>
</evidence>
<feature type="signal peptide" evidence="1">
    <location>
        <begin position="1"/>
        <end position="20"/>
    </location>
</feature>
<sequence>MKTLSIALVLLTGLINNLSADTKKVLFLGNSYTYVNDLPGMLTSCANSVGDVLTYDANTPGGVSVGNHLYSAVSIGKIMTGGWDVVILQGQSLEFIGSNHYLPGYADSLDGIIKQYNPCGVTMFYMTWGYKNGDPPSCPGSHVFCNYETMDSAIRTTYMGIADTNKALISPVGAVRHYIRHNYPTIDLYQSDEQHPSVAGTYAAACCFYAALYHKDPDLITFNPGLSATDAANIRNAARIVAFDSLYYWNIGKYDTITNPGCSTTNINGQPPTAIWDIYPNPAEASLTISTKDKRTYAVMLYNFLGQLYYTGEVSGKATIDISNLPQGVYLLRANGNNQQTYKFTKR</sequence>
<accession>A0A2S7SQK0</accession>
<keyword evidence="4" id="KW-1185">Reference proteome</keyword>
<protein>
    <recommendedName>
        <fullName evidence="2">Secretion system C-terminal sorting domain-containing protein</fullName>
    </recommendedName>
</protein>
<dbReference type="NCBIfam" id="TIGR04183">
    <property type="entry name" value="Por_Secre_tail"/>
    <property type="match status" value="1"/>
</dbReference>
<evidence type="ECO:0000256" key="1">
    <source>
        <dbReference type="SAM" id="SignalP"/>
    </source>
</evidence>
<name>A0A2S7SQK0_9BACT</name>
<dbReference type="Gene3D" id="3.40.50.1110">
    <property type="entry name" value="SGNH hydrolase"/>
    <property type="match status" value="1"/>
</dbReference>
<reference evidence="3 4" key="1">
    <citation type="submission" date="2018-01" db="EMBL/GenBank/DDBJ databases">
        <title>A novel member of the phylum Bacteroidetes isolated from glacier ice.</title>
        <authorList>
            <person name="Liu Q."/>
            <person name="Xin Y.-H."/>
        </authorList>
    </citation>
    <scope>NUCLEOTIDE SEQUENCE [LARGE SCALE GENOMIC DNA]</scope>
    <source>
        <strain evidence="3 4">RB1R16</strain>
    </source>
</reference>
<dbReference type="AlphaFoldDB" id="A0A2S7SQK0"/>
<dbReference type="Proteomes" id="UP000239872">
    <property type="component" value="Unassembled WGS sequence"/>
</dbReference>
<keyword evidence="1" id="KW-0732">Signal</keyword>
<organism evidence="3 4">
    <name type="scientific">Flavipsychrobacter stenotrophus</name>
    <dbReference type="NCBI Taxonomy" id="2077091"/>
    <lineage>
        <taxon>Bacteria</taxon>
        <taxon>Pseudomonadati</taxon>
        <taxon>Bacteroidota</taxon>
        <taxon>Chitinophagia</taxon>
        <taxon>Chitinophagales</taxon>
        <taxon>Chitinophagaceae</taxon>
        <taxon>Flavipsychrobacter</taxon>
    </lineage>
</organism>
<dbReference type="InterPro" id="IPR036514">
    <property type="entry name" value="SGNH_hydro_sf"/>
</dbReference>